<evidence type="ECO:0000256" key="1">
    <source>
        <dbReference type="ARBA" id="ARBA00004141"/>
    </source>
</evidence>
<feature type="transmembrane region" description="Helical" evidence="6">
    <location>
        <begin position="71"/>
        <end position="92"/>
    </location>
</feature>
<evidence type="ECO:0000256" key="5">
    <source>
        <dbReference type="ARBA" id="ARBA00023136"/>
    </source>
</evidence>
<dbReference type="GO" id="GO:0035435">
    <property type="term" value="P:phosphate ion transmembrane transport"/>
    <property type="evidence" value="ECO:0007669"/>
    <property type="project" value="TreeGrafter"/>
</dbReference>
<feature type="transmembrane region" description="Helical" evidence="6">
    <location>
        <begin position="43"/>
        <end position="64"/>
    </location>
</feature>
<evidence type="ECO:0000313" key="8">
    <source>
        <dbReference type="Proteomes" id="UP000249739"/>
    </source>
</evidence>
<dbReference type="GO" id="GO:0005315">
    <property type="term" value="F:phosphate transmembrane transporter activity"/>
    <property type="evidence" value="ECO:0007669"/>
    <property type="project" value="InterPro"/>
</dbReference>
<dbReference type="AlphaFoldDB" id="A0A2W5HBJ4"/>
<keyword evidence="4 6" id="KW-1133">Transmembrane helix</keyword>
<reference evidence="7 8" key="1">
    <citation type="submission" date="2017-08" db="EMBL/GenBank/DDBJ databases">
        <title>Infants hospitalized years apart are colonized by the same room-sourced microbial strains.</title>
        <authorList>
            <person name="Brooks B."/>
            <person name="Olm M.R."/>
            <person name="Firek B.A."/>
            <person name="Baker R."/>
            <person name="Thomas B.C."/>
            <person name="Morowitz M.J."/>
            <person name="Banfield J.F."/>
        </authorList>
    </citation>
    <scope>NUCLEOTIDE SEQUENCE [LARGE SCALE GENOMIC DNA]</scope>
    <source>
        <strain evidence="7">S2_006_000_R2_64</strain>
    </source>
</reference>
<gene>
    <name evidence="7" type="ORF">DI586_06795</name>
</gene>
<dbReference type="Pfam" id="PF01384">
    <property type="entry name" value="PHO4"/>
    <property type="match status" value="2"/>
</dbReference>
<dbReference type="GO" id="GO:0016020">
    <property type="term" value="C:membrane"/>
    <property type="evidence" value="ECO:0007669"/>
    <property type="project" value="UniProtKB-SubCell"/>
</dbReference>
<proteinExistence type="predicted"/>
<dbReference type="PANTHER" id="PTHR11101">
    <property type="entry name" value="PHOSPHATE TRANSPORTER"/>
    <property type="match status" value="1"/>
</dbReference>
<name>A0A2W5HBJ4_9BACT</name>
<feature type="transmembrane region" description="Helical" evidence="6">
    <location>
        <begin position="305"/>
        <end position="330"/>
    </location>
</feature>
<dbReference type="InterPro" id="IPR001204">
    <property type="entry name" value="Phos_transporter"/>
</dbReference>
<comment type="subcellular location">
    <subcellularLocation>
        <location evidence="1">Membrane</location>
        <topology evidence="1">Multi-pass membrane protein</topology>
    </subcellularLocation>
</comment>
<accession>A0A2W5HBJ4</accession>
<sequence length="332" mass="35570">MFIFLCVVIGLTLIFDYINGFHDSANAIATIVSTKVMSPSKAVIYGAVLNFIGALAGTEVAATIGKGLVDAATITLTTVFCTIIAAIIWNLITWWKGLPTSSSHALIGSLLGASFVSSTAQEGSIHWDTVAQKIVIPMFASPVVGLSVGFILMVALTWLVYKWNLGTINRVFSKLQIFSAGFMAFEHGRNDAQKSMGIIALALVLVNPQDNFEIPFWVVLSCAIAMALGTWSGGWRIIHTLGNKLIKLQPIHGFAAETTASIVIGTASHFGVPLSTTQVISSAILGVGTAKRASAVNWGVFGRIVWAWILTLPLTFSFAAILMLIMQYVFDK</sequence>
<keyword evidence="3 6" id="KW-0812">Transmembrane</keyword>
<dbReference type="PANTHER" id="PTHR11101:SF80">
    <property type="entry name" value="PHOSPHATE TRANSPORTER"/>
    <property type="match status" value="1"/>
</dbReference>
<comment type="caution">
    <text evidence="7">The sequence shown here is derived from an EMBL/GenBank/DDBJ whole genome shotgun (WGS) entry which is preliminary data.</text>
</comment>
<feature type="transmembrane region" description="Helical" evidence="6">
    <location>
        <begin position="134"/>
        <end position="161"/>
    </location>
</feature>
<organism evidence="7 8">
    <name type="scientific">Micavibrio aeruginosavorus</name>
    <dbReference type="NCBI Taxonomy" id="349221"/>
    <lineage>
        <taxon>Bacteria</taxon>
        <taxon>Pseudomonadati</taxon>
        <taxon>Bdellovibrionota</taxon>
        <taxon>Bdellovibrionia</taxon>
        <taxon>Bdellovibrionales</taxon>
        <taxon>Pseudobdellovibrionaceae</taxon>
        <taxon>Micavibrio</taxon>
    </lineage>
</organism>
<protein>
    <submittedName>
        <fullName evidence="7">Anion permease</fullName>
    </submittedName>
</protein>
<dbReference type="Proteomes" id="UP000249739">
    <property type="component" value="Unassembled WGS sequence"/>
</dbReference>
<evidence type="ECO:0000256" key="2">
    <source>
        <dbReference type="ARBA" id="ARBA00022448"/>
    </source>
</evidence>
<feature type="transmembrane region" description="Helical" evidence="6">
    <location>
        <begin position="214"/>
        <end position="238"/>
    </location>
</feature>
<dbReference type="EMBL" id="QFOT01000068">
    <property type="protein sequence ID" value="PZP55466.1"/>
    <property type="molecule type" value="Genomic_DNA"/>
</dbReference>
<evidence type="ECO:0000256" key="4">
    <source>
        <dbReference type="ARBA" id="ARBA00022989"/>
    </source>
</evidence>
<keyword evidence="5 6" id="KW-0472">Membrane</keyword>
<evidence type="ECO:0000313" key="7">
    <source>
        <dbReference type="EMBL" id="PZP55466.1"/>
    </source>
</evidence>
<evidence type="ECO:0000256" key="6">
    <source>
        <dbReference type="SAM" id="Phobius"/>
    </source>
</evidence>
<evidence type="ECO:0000256" key="3">
    <source>
        <dbReference type="ARBA" id="ARBA00022692"/>
    </source>
</evidence>
<keyword evidence="2" id="KW-0813">Transport</keyword>